<dbReference type="InterPro" id="IPR041177">
    <property type="entry name" value="GEN1_C"/>
</dbReference>
<feature type="region of interest" description="Disordered" evidence="1">
    <location>
        <begin position="473"/>
        <end position="538"/>
    </location>
</feature>
<dbReference type="SUPFAM" id="SSF88723">
    <property type="entry name" value="PIN domain-like"/>
    <property type="match status" value="1"/>
</dbReference>
<name>A0A2H3DWG4_ARMGA</name>
<dbReference type="InParanoid" id="A0A2H3DWG4"/>
<dbReference type="CDD" id="cd09870">
    <property type="entry name" value="PIN_YEN1"/>
    <property type="match status" value="1"/>
</dbReference>
<feature type="region of interest" description="Disordered" evidence="1">
    <location>
        <begin position="393"/>
        <end position="452"/>
    </location>
</feature>
<dbReference type="InterPro" id="IPR006084">
    <property type="entry name" value="XPG/Rad2"/>
</dbReference>
<dbReference type="GO" id="GO:0006974">
    <property type="term" value="P:DNA damage response"/>
    <property type="evidence" value="ECO:0007669"/>
    <property type="project" value="UniProtKB-ARBA"/>
</dbReference>
<dbReference type="Pfam" id="PF18380">
    <property type="entry name" value="GEN1_C"/>
    <property type="match status" value="1"/>
</dbReference>
<dbReference type="GO" id="GO:0017108">
    <property type="term" value="F:5'-flap endonuclease activity"/>
    <property type="evidence" value="ECO:0007669"/>
    <property type="project" value="TreeGrafter"/>
</dbReference>
<reference evidence="4" key="1">
    <citation type="journal article" date="2017" name="Nat. Ecol. Evol.">
        <title>Genome expansion and lineage-specific genetic innovations in the forest pathogenic fungi Armillaria.</title>
        <authorList>
            <person name="Sipos G."/>
            <person name="Prasanna A.N."/>
            <person name="Walter M.C."/>
            <person name="O'Connor E."/>
            <person name="Balint B."/>
            <person name="Krizsan K."/>
            <person name="Kiss B."/>
            <person name="Hess J."/>
            <person name="Varga T."/>
            <person name="Slot J."/>
            <person name="Riley R."/>
            <person name="Boka B."/>
            <person name="Rigling D."/>
            <person name="Barry K."/>
            <person name="Lee J."/>
            <person name="Mihaltcheva S."/>
            <person name="LaButti K."/>
            <person name="Lipzen A."/>
            <person name="Waldron R."/>
            <person name="Moloney N.M."/>
            <person name="Sperisen C."/>
            <person name="Kredics L."/>
            <person name="Vagvoelgyi C."/>
            <person name="Patrignani A."/>
            <person name="Fitzpatrick D."/>
            <person name="Nagy I."/>
            <person name="Doyle S."/>
            <person name="Anderson J.B."/>
            <person name="Grigoriev I.V."/>
            <person name="Gueldener U."/>
            <person name="Muensterkoetter M."/>
            <person name="Nagy L.G."/>
        </authorList>
    </citation>
    <scope>NUCLEOTIDE SEQUENCE [LARGE SCALE GENOMIC DNA]</scope>
    <source>
        <strain evidence="4">Ar21-2</strain>
    </source>
</reference>
<sequence>MTSIPDSDNSNDWSLLAEISKYQSLTTLSLSKFNSPAKGFRLGIDVQPWYYHADSSQEGENPQLRLLFFRCKRLLKYPILPLFMFDLDPGRHGENHSRTEELTAGFIPILKAFGFEYRYAPGDPLAELASLNRQGTIDAVLTDDVAVWVFGAQTVWRNPSSSHPKAKKTVKETMYKVYDGATEQHRAAMLMVLLCRGWCNAGSSLRLAQTDLAAEIYHAAITQPVSEHDLEKSLPGWCSRICRYLKDFGLTRCVPPKAFPPVLSTYMHPSVSTQLVKTYPPSMWTSKEPSLPELAGVCEDLFEWGWEDRVLVRFRSTIWENLPVRILRRQFLSPLLSDTEIFRFFGGGGEPGKVIDKIVGSRTHHSTDKTPEYRVVVNTDMFASWTKAGLKGTRQAPEVDVKGKGKEVGDDNDDLANSHQDAEPAPDIDAESDGEEDTSSVPSGKQKPLRAWIPEIIVQKANVELAKDYVKECEEKKARTPKRKRRQGDEAPASKKTKRPTTSPGKQAKAASKKKGPPPSGAGPSNSHSSADAPSMGS</sequence>
<feature type="compositionally biased region" description="Basic and acidic residues" evidence="1">
    <location>
        <begin position="397"/>
        <end position="409"/>
    </location>
</feature>
<dbReference type="OMA" id="LLFFRCK"/>
<evidence type="ECO:0000256" key="1">
    <source>
        <dbReference type="SAM" id="MobiDB-lite"/>
    </source>
</evidence>
<evidence type="ECO:0000313" key="3">
    <source>
        <dbReference type="EMBL" id="PBK92633.1"/>
    </source>
</evidence>
<protein>
    <recommendedName>
        <fullName evidence="2">XPG-I domain-containing protein</fullName>
    </recommendedName>
</protein>
<dbReference type="STRING" id="47427.A0A2H3DWG4"/>
<organism evidence="3 4">
    <name type="scientific">Armillaria gallica</name>
    <name type="common">Bulbous honey fungus</name>
    <name type="synonym">Armillaria bulbosa</name>
    <dbReference type="NCBI Taxonomy" id="47427"/>
    <lineage>
        <taxon>Eukaryota</taxon>
        <taxon>Fungi</taxon>
        <taxon>Dikarya</taxon>
        <taxon>Basidiomycota</taxon>
        <taxon>Agaricomycotina</taxon>
        <taxon>Agaricomycetes</taxon>
        <taxon>Agaricomycetidae</taxon>
        <taxon>Agaricales</taxon>
        <taxon>Marasmiineae</taxon>
        <taxon>Physalacriaceae</taxon>
        <taxon>Armillaria</taxon>
    </lineage>
</organism>
<gene>
    <name evidence="3" type="ORF">ARMGADRAFT_168370</name>
</gene>
<keyword evidence="4" id="KW-1185">Reference proteome</keyword>
<dbReference type="EMBL" id="KZ293658">
    <property type="protein sequence ID" value="PBK92633.1"/>
    <property type="molecule type" value="Genomic_DNA"/>
</dbReference>
<dbReference type="Pfam" id="PF00867">
    <property type="entry name" value="XPG_I"/>
    <property type="match status" value="1"/>
</dbReference>
<dbReference type="PRINTS" id="PR00853">
    <property type="entry name" value="XPGRADSUPER"/>
</dbReference>
<evidence type="ECO:0000313" key="4">
    <source>
        <dbReference type="Proteomes" id="UP000217790"/>
    </source>
</evidence>
<dbReference type="AlphaFoldDB" id="A0A2H3DWG4"/>
<dbReference type="Gene3D" id="3.40.50.1010">
    <property type="entry name" value="5'-nuclease"/>
    <property type="match status" value="2"/>
</dbReference>
<dbReference type="OrthoDB" id="2959108at2759"/>
<feature type="compositionally biased region" description="Low complexity" evidence="1">
    <location>
        <begin position="522"/>
        <end position="531"/>
    </location>
</feature>
<dbReference type="PANTHER" id="PTHR11081">
    <property type="entry name" value="FLAP ENDONUCLEASE FAMILY MEMBER"/>
    <property type="match status" value="1"/>
</dbReference>
<dbReference type="SMART" id="SM00484">
    <property type="entry name" value="XPGI"/>
    <property type="match status" value="1"/>
</dbReference>
<feature type="compositionally biased region" description="Acidic residues" evidence="1">
    <location>
        <begin position="424"/>
        <end position="438"/>
    </location>
</feature>
<dbReference type="PANTHER" id="PTHR11081:SF75">
    <property type="entry name" value="ENDONUCLEASE, PUTATIVE (AFU_ORTHOLOGUE AFUA_3G13260)-RELATED"/>
    <property type="match status" value="1"/>
</dbReference>
<dbReference type="InterPro" id="IPR029060">
    <property type="entry name" value="PIN-like_dom_sf"/>
</dbReference>
<evidence type="ECO:0000259" key="2">
    <source>
        <dbReference type="SMART" id="SM00484"/>
    </source>
</evidence>
<accession>A0A2H3DWG4</accession>
<proteinExistence type="predicted"/>
<dbReference type="Proteomes" id="UP000217790">
    <property type="component" value="Unassembled WGS sequence"/>
</dbReference>
<feature type="domain" description="XPG-I" evidence="2">
    <location>
        <begin position="111"/>
        <end position="180"/>
    </location>
</feature>
<dbReference type="InterPro" id="IPR006086">
    <property type="entry name" value="XPG-I_dom"/>
</dbReference>